<evidence type="ECO:0000313" key="11">
    <source>
        <dbReference type="EMBL" id="KNC84619.1"/>
    </source>
</evidence>
<evidence type="ECO:0000256" key="7">
    <source>
        <dbReference type="ARBA" id="ARBA00023177"/>
    </source>
</evidence>
<dbReference type="STRING" id="667725.A0A0L0G6S1"/>
<dbReference type="Gene3D" id="1.10.3430.10">
    <property type="entry name" value="Ammonium transporter AmtB like domains"/>
    <property type="match status" value="1"/>
</dbReference>
<feature type="non-terminal residue" evidence="11">
    <location>
        <position position="1"/>
    </location>
</feature>
<dbReference type="EMBL" id="KQ241752">
    <property type="protein sequence ID" value="KNC84619.1"/>
    <property type="molecule type" value="Genomic_DNA"/>
</dbReference>
<organism evidence="11 12">
    <name type="scientific">Sphaeroforma arctica JP610</name>
    <dbReference type="NCBI Taxonomy" id="667725"/>
    <lineage>
        <taxon>Eukaryota</taxon>
        <taxon>Ichthyosporea</taxon>
        <taxon>Ichthyophonida</taxon>
        <taxon>Sphaeroforma</taxon>
    </lineage>
</organism>
<proteinExistence type="inferred from homology"/>
<dbReference type="PANTHER" id="PTHR11730:SF6">
    <property type="entry name" value="AMMONIUM TRANSPORTER"/>
    <property type="match status" value="1"/>
</dbReference>
<protein>
    <recommendedName>
        <fullName evidence="10">Ammonium transporter AmtB-like domain-containing protein</fullName>
    </recommendedName>
</protein>
<dbReference type="InterPro" id="IPR029020">
    <property type="entry name" value="Ammonium/urea_transptr"/>
</dbReference>
<feature type="transmembrane region" description="Helical" evidence="9">
    <location>
        <begin position="162"/>
        <end position="182"/>
    </location>
</feature>
<dbReference type="eggNOG" id="KOG0682">
    <property type="taxonomic scope" value="Eukaryota"/>
</dbReference>
<keyword evidence="6 9" id="KW-0472">Membrane</keyword>
<dbReference type="GO" id="GO:0008519">
    <property type="term" value="F:ammonium channel activity"/>
    <property type="evidence" value="ECO:0007669"/>
    <property type="project" value="InterPro"/>
</dbReference>
<keyword evidence="7" id="KW-0924">Ammonia transport</keyword>
<dbReference type="InterPro" id="IPR024041">
    <property type="entry name" value="NH4_transpt_AmtB-like_dom"/>
</dbReference>
<dbReference type="Proteomes" id="UP000054560">
    <property type="component" value="Unassembled WGS sequence"/>
</dbReference>
<dbReference type="PANTHER" id="PTHR11730">
    <property type="entry name" value="AMMONIUM TRANSPORTER"/>
    <property type="match status" value="1"/>
</dbReference>
<dbReference type="Pfam" id="PF00909">
    <property type="entry name" value="Ammonium_transp"/>
    <property type="match status" value="1"/>
</dbReference>
<feature type="region of interest" description="Disordered" evidence="8">
    <location>
        <begin position="281"/>
        <end position="301"/>
    </location>
</feature>
<keyword evidence="5 9" id="KW-1133">Transmembrane helix</keyword>
<evidence type="ECO:0000313" key="12">
    <source>
        <dbReference type="Proteomes" id="UP000054560"/>
    </source>
</evidence>
<feature type="transmembrane region" description="Helical" evidence="9">
    <location>
        <begin position="37"/>
        <end position="60"/>
    </location>
</feature>
<comment type="subcellular location">
    <subcellularLocation>
        <location evidence="1">Membrane</location>
        <topology evidence="1">Multi-pass membrane protein</topology>
    </subcellularLocation>
</comment>
<dbReference type="AlphaFoldDB" id="A0A0L0G6S1"/>
<evidence type="ECO:0000256" key="8">
    <source>
        <dbReference type="SAM" id="MobiDB-lite"/>
    </source>
</evidence>
<accession>A0A0L0G6S1</accession>
<comment type="similarity">
    <text evidence="2">Belongs to the ammonia transporter channel (TC 1.A.11.2) family.</text>
</comment>
<dbReference type="GeneID" id="25903690"/>
<evidence type="ECO:0000256" key="1">
    <source>
        <dbReference type="ARBA" id="ARBA00004141"/>
    </source>
</evidence>
<name>A0A0L0G6S1_9EUKA</name>
<evidence type="ECO:0000256" key="9">
    <source>
        <dbReference type="SAM" id="Phobius"/>
    </source>
</evidence>
<evidence type="ECO:0000256" key="3">
    <source>
        <dbReference type="ARBA" id="ARBA00022448"/>
    </source>
</evidence>
<keyword evidence="4 9" id="KW-0812">Transmembrane</keyword>
<evidence type="ECO:0000256" key="6">
    <source>
        <dbReference type="ARBA" id="ARBA00023136"/>
    </source>
</evidence>
<dbReference type="GO" id="GO:0097272">
    <property type="term" value="P:ammonium homeostasis"/>
    <property type="evidence" value="ECO:0007669"/>
    <property type="project" value="TreeGrafter"/>
</dbReference>
<dbReference type="OrthoDB" id="534912at2759"/>
<evidence type="ECO:0000256" key="4">
    <source>
        <dbReference type="ARBA" id="ARBA00022692"/>
    </source>
</evidence>
<evidence type="ECO:0000259" key="10">
    <source>
        <dbReference type="Pfam" id="PF00909"/>
    </source>
</evidence>
<evidence type="ECO:0000256" key="2">
    <source>
        <dbReference type="ARBA" id="ARBA00005887"/>
    </source>
</evidence>
<keyword evidence="12" id="KW-1185">Reference proteome</keyword>
<gene>
    <name evidence="11" type="ORF">SARC_03186</name>
</gene>
<dbReference type="SUPFAM" id="SSF111352">
    <property type="entry name" value="Ammonium transporter"/>
    <property type="match status" value="1"/>
</dbReference>
<feature type="domain" description="Ammonium transporter AmtB-like" evidence="10">
    <location>
        <begin position="2"/>
        <end position="205"/>
    </location>
</feature>
<evidence type="ECO:0000256" key="5">
    <source>
        <dbReference type="ARBA" id="ARBA00022989"/>
    </source>
</evidence>
<reference evidence="11 12" key="1">
    <citation type="submission" date="2011-02" db="EMBL/GenBank/DDBJ databases">
        <title>The Genome Sequence of Sphaeroforma arctica JP610.</title>
        <authorList>
            <consortium name="The Broad Institute Genome Sequencing Platform"/>
            <person name="Russ C."/>
            <person name="Cuomo C."/>
            <person name="Young S.K."/>
            <person name="Zeng Q."/>
            <person name="Gargeya S."/>
            <person name="Alvarado L."/>
            <person name="Berlin A."/>
            <person name="Chapman S.B."/>
            <person name="Chen Z."/>
            <person name="Freedman E."/>
            <person name="Gellesch M."/>
            <person name="Goldberg J."/>
            <person name="Griggs A."/>
            <person name="Gujja S."/>
            <person name="Heilman E."/>
            <person name="Heiman D."/>
            <person name="Howarth C."/>
            <person name="Mehta T."/>
            <person name="Neiman D."/>
            <person name="Pearson M."/>
            <person name="Roberts A."/>
            <person name="Saif S."/>
            <person name="Shea T."/>
            <person name="Shenoy N."/>
            <person name="Sisk P."/>
            <person name="Stolte C."/>
            <person name="Sykes S."/>
            <person name="White J."/>
            <person name="Yandava C."/>
            <person name="Burger G."/>
            <person name="Gray M.W."/>
            <person name="Holland P.W.H."/>
            <person name="King N."/>
            <person name="Lang F.B.F."/>
            <person name="Roger A.J."/>
            <person name="Ruiz-Trillo I."/>
            <person name="Haas B."/>
            <person name="Nusbaum C."/>
            <person name="Birren B."/>
        </authorList>
    </citation>
    <scope>NUCLEOTIDE SEQUENCE [LARGE SCALE GENOMIC DNA]</scope>
    <source>
        <strain evidence="11 12">JP610</strain>
    </source>
</reference>
<sequence length="301" mass="32626">QVLGTVMLTGGFFAFNGASVLLTHLNLPLAYEHFSIAMINTAMAASGGGVCGTLVAIIVYKNYNIMDMNMSMLAGCVSSCAGCMYYDVYGSFIIGVLAALMYFYTRFLVNFYHIDDPLDAIALHGGAGFVGVMSVAFFANDAQEGVVGLFYGGGGSLIYKQLVGWFAICGVAFVAGLLIFLVPYKMGWLRVSHEHEVEGLDMACFSCAYPEVQAKGDFIKFREFLASQEMYEDYDRHRGAFLDWMAQGNSTENESNMTIQESCEKSPMSFSHAPLASGSGVDMIDDNNSSDSTVPSTVHLT</sequence>
<feature type="transmembrane region" description="Helical" evidence="9">
    <location>
        <begin position="88"/>
        <end position="109"/>
    </location>
</feature>
<dbReference type="GO" id="GO:0005886">
    <property type="term" value="C:plasma membrane"/>
    <property type="evidence" value="ECO:0007669"/>
    <property type="project" value="TreeGrafter"/>
</dbReference>
<keyword evidence="3" id="KW-0813">Transport</keyword>
<feature type="transmembrane region" description="Helical" evidence="9">
    <location>
        <begin position="6"/>
        <end position="25"/>
    </location>
</feature>
<feature type="transmembrane region" description="Helical" evidence="9">
    <location>
        <begin position="121"/>
        <end position="142"/>
    </location>
</feature>
<feature type="compositionally biased region" description="Polar residues" evidence="8">
    <location>
        <begin position="286"/>
        <end position="301"/>
    </location>
</feature>
<dbReference type="RefSeq" id="XP_014158521.1">
    <property type="nucleotide sequence ID" value="XM_014303046.1"/>
</dbReference>